<keyword evidence="1" id="KW-1133">Transmembrane helix</keyword>
<gene>
    <name evidence="2" type="ORF">DFO73_105212</name>
</gene>
<dbReference type="RefSeq" id="WP_181395991.1">
    <property type="nucleotide sequence ID" value="NZ_QGTW01000005.1"/>
</dbReference>
<sequence length="48" mass="5752">MELYYLHGWELIAEKVLQIGMLLFIAWNIKLLFFEKDKGDHKDGNEQI</sequence>
<proteinExistence type="predicted"/>
<reference evidence="2 3" key="1">
    <citation type="submission" date="2018-05" db="EMBL/GenBank/DDBJ databases">
        <title>Freshwater and sediment microbial communities from various areas in North America, analyzing microbe dynamics in response to fracking.</title>
        <authorList>
            <person name="Lamendella R."/>
        </authorList>
    </citation>
    <scope>NUCLEOTIDE SEQUENCE [LARGE SCALE GENOMIC DNA]</scope>
    <source>
        <strain evidence="2 3">15_TX</strain>
    </source>
</reference>
<keyword evidence="1" id="KW-0472">Membrane</keyword>
<evidence type="ECO:0000313" key="2">
    <source>
        <dbReference type="EMBL" id="PWW28974.1"/>
    </source>
</evidence>
<protein>
    <submittedName>
        <fullName evidence="2">Uncharacterized protein</fullName>
    </submittedName>
</protein>
<accession>A0A2V2ZX19</accession>
<comment type="caution">
    <text evidence="2">The sequence shown here is derived from an EMBL/GenBank/DDBJ whole genome shotgun (WGS) entry which is preliminary data.</text>
</comment>
<evidence type="ECO:0000256" key="1">
    <source>
        <dbReference type="SAM" id="Phobius"/>
    </source>
</evidence>
<keyword evidence="1" id="KW-0812">Transmembrane</keyword>
<evidence type="ECO:0000313" key="3">
    <source>
        <dbReference type="Proteomes" id="UP000247150"/>
    </source>
</evidence>
<name>A0A2V2ZX19_9BACI</name>
<dbReference type="Proteomes" id="UP000247150">
    <property type="component" value="Unassembled WGS sequence"/>
</dbReference>
<dbReference type="AlphaFoldDB" id="A0A2V2ZX19"/>
<feature type="transmembrane region" description="Helical" evidence="1">
    <location>
        <begin position="16"/>
        <end position="33"/>
    </location>
</feature>
<organism evidence="2 3">
    <name type="scientific">Cytobacillus oceanisediminis</name>
    <dbReference type="NCBI Taxonomy" id="665099"/>
    <lineage>
        <taxon>Bacteria</taxon>
        <taxon>Bacillati</taxon>
        <taxon>Bacillota</taxon>
        <taxon>Bacilli</taxon>
        <taxon>Bacillales</taxon>
        <taxon>Bacillaceae</taxon>
        <taxon>Cytobacillus</taxon>
    </lineage>
</organism>
<dbReference type="EMBL" id="QGTW01000005">
    <property type="protein sequence ID" value="PWW28974.1"/>
    <property type="molecule type" value="Genomic_DNA"/>
</dbReference>